<name>A0A4R8TSJ7_9PEZI</name>
<reference evidence="2 3" key="1">
    <citation type="submission" date="2018-11" db="EMBL/GenBank/DDBJ databases">
        <title>Genome sequence and assembly of Colletotrichum sidae.</title>
        <authorList>
            <person name="Gan P."/>
            <person name="Shirasu K."/>
        </authorList>
    </citation>
    <scope>NUCLEOTIDE SEQUENCE [LARGE SCALE GENOMIC DNA]</scope>
    <source>
        <strain evidence="2 3">CBS 518.97</strain>
    </source>
</reference>
<protein>
    <submittedName>
        <fullName evidence="2">Uncharacterized protein</fullName>
    </submittedName>
</protein>
<evidence type="ECO:0000256" key="1">
    <source>
        <dbReference type="SAM" id="MobiDB-lite"/>
    </source>
</evidence>
<sequence length="100" mass="10828">MVASPFCPARPDHRSEVRIKYRDTTPFRLSSPSSQVAVMGAMTTASPVQFPNSIGAPASIGALRYSYVADRCRGNDGRASNPRRGNKLRHLASHVDTLTA</sequence>
<dbReference type="Proteomes" id="UP000295604">
    <property type="component" value="Unassembled WGS sequence"/>
</dbReference>
<accession>A0A4R8TSJ7</accession>
<dbReference type="EMBL" id="QAPF01000015">
    <property type="protein sequence ID" value="TEA21656.1"/>
    <property type="molecule type" value="Genomic_DNA"/>
</dbReference>
<evidence type="ECO:0000313" key="3">
    <source>
        <dbReference type="Proteomes" id="UP000295604"/>
    </source>
</evidence>
<proteinExistence type="predicted"/>
<gene>
    <name evidence="2" type="ORF">C8034_v003601</name>
</gene>
<evidence type="ECO:0000313" key="2">
    <source>
        <dbReference type="EMBL" id="TEA21656.1"/>
    </source>
</evidence>
<organism evidence="2 3">
    <name type="scientific">Colletotrichum sidae</name>
    <dbReference type="NCBI Taxonomy" id="1347389"/>
    <lineage>
        <taxon>Eukaryota</taxon>
        <taxon>Fungi</taxon>
        <taxon>Dikarya</taxon>
        <taxon>Ascomycota</taxon>
        <taxon>Pezizomycotina</taxon>
        <taxon>Sordariomycetes</taxon>
        <taxon>Hypocreomycetidae</taxon>
        <taxon>Glomerellales</taxon>
        <taxon>Glomerellaceae</taxon>
        <taxon>Colletotrichum</taxon>
        <taxon>Colletotrichum orbiculare species complex</taxon>
    </lineage>
</organism>
<comment type="caution">
    <text evidence="2">The sequence shown here is derived from an EMBL/GenBank/DDBJ whole genome shotgun (WGS) entry which is preliminary data.</text>
</comment>
<feature type="region of interest" description="Disordered" evidence="1">
    <location>
        <begin position="74"/>
        <end position="100"/>
    </location>
</feature>
<keyword evidence="3" id="KW-1185">Reference proteome</keyword>
<dbReference type="AlphaFoldDB" id="A0A4R8TSJ7"/>